<sequence>MRRQSNGKQPIGSVIAADALIGVSFVLALAWAAAVGWNGTAALVYPIVSTLILYLVFGWFSVSVLAYLSKIIPFLWWAFRFRSKEQKKGAVLLSDMVPQRRLTIELWIYAAGVGLLMAGNLLASSAVALTGSAIMAASAAIYMAELAKAFRY</sequence>
<protein>
    <submittedName>
        <fullName evidence="2">Uncharacterized protein</fullName>
    </submittedName>
</protein>
<evidence type="ECO:0000313" key="2">
    <source>
        <dbReference type="EMBL" id="KIL41681.1"/>
    </source>
</evidence>
<keyword evidence="1" id="KW-0472">Membrane</keyword>
<keyword evidence="1" id="KW-1133">Transmembrane helix</keyword>
<accession>A0ABR5AKW1</accession>
<gene>
    <name evidence="2" type="ORF">SD70_06115</name>
</gene>
<dbReference type="EMBL" id="JXAK01000007">
    <property type="protein sequence ID" value="KIL41681.1"/>
    <property type="molecule type" value="Genomic_DNA"/>
</dbReference>
<evidence type="ECO:0000256" key="1">
    <source>
        <dbReference type="SAM" id="Phobius"/>
    </source>
</evidence>
<evidence type="ECO:0000313" key="3">
    <source>
        <dbReference type="Proteomes" id="UP000031967"/>
    </source>
</evidence>
<proteinExistence type="predicted"/>
<keyword evidence="3" id="KW-1185">Reference proteome</keyword>
<comment type="caution">
    <text evidence="2">The sequence shown here is derived from an EMBL/GenBank/DDBJ whole genome shotgun (WGS) entry which is preliminary data.</text>
</comment>
<organism evidence="2 3">
    <name type="scientific">Gordoniibacillus kamchatkensis</name>
    <dbReference type="NCBI Taxonomy" id="1590651"/>
    <lineage>
        <taxon>Bacteria</taxon>
        <taxon>Bacillati</taxon>
        <taxon>Bacillota</taxon>
        <taxon>Bacilli</taxon>
        <taxon>Bacillales</taxon>
        <taxon>Paenibacillaceae</taxon>
        <taxon>Gordoniibacillus</taxon>
    </lineage>
</organism>
<keyword evidence="1" id="KW-0812">Transmembrane</keyword>
<feature type="transmembrane region" description="Helical" evidence="1">
    <location>
        <begin position="12"/>
        <end position="32"/>
    </location>
</feature>
<name>A0ABR5AKW1_9BACL</name>
<dbReference type="Proteomes" id="UP000031967">
    <property type="component" value="Unassembled WGS sequence"/>
</dbReference>
<reference evidence="2 3" key="1">
    <citation type="submission" date="2014-12" db="EMBL/GenBank/DDBJ databases">
        <title>Draft genome sequence of Paenibacillus kamchatkensis strain B-2647.</title>
        <authorList>
            <person name="Karlyshev A.V."/>
            <person name="Kudryashova E.B."/>
        </authorList>
    </citation>
    <scope>NUCLEOTIDE SEQUENCE [LARGE SCALE GENOMIC DNA]</scope>
    <source>
        <strain evidence="2 3">VKM B-2647</strain>
    </source>
</reference>
<feature type="transmembrane region" description="Helical" evidence="1">
    <location>
        <begin position="106"/>
        <end position="123"/>
    </location>
</feature>
<feature type="transmembrane region" description="Helical" evidence="1">
    <location>
        <begin position="52"/>
        <end position="79"/>
    </location>
</feature>